<feature type="region of interest" description="Disordered" evidence="1">
    <location>
        <begin position="265"/>
        <end position="285"/>
    </location>
</feature>
<name>A0A517R2F2_9PLAN</name>
<keyword evidence="3" id="KW-1185">Reference proteome</keyword>
<evidence type="ECO:0008006" key="4">
    <source>
        <dbReference type="Google" id="ProtNLM"/>
    </source>
</evidence>
<proteinExistence type="predicted"/>
<dbReference type="KEGG" id="svp:Pan189_24420"/>
<feature type="compositionally biased region" description="Low complexity" evidence="1">
    <location>
        <begin position="265"/>
        <end position="277"/>
    </location>
</feature>
<evidence type="ECO:0000313" key="3">
    <source>
        <dbReference type="Proteomes" id="UP000317318"/>
    </source>
</evidence>
<accession>A0A517R2F2</accession>
<organism evidence="2 3">
    <name type="scientific">Stratiformator vulcanicus</name>
    <dbReference type="NCBI Taxonomy" id="2527980"/>
    <lineage>
        <taxon>Bacteria</taxon>
        <taxon>Pseudomonadati</taxon>
        <taxon>Planctomycetota</taxon>
        <taxon>Planctomycetia</taxon>
        <taxon>Planctomycetales</taxon>
        <taxon>Planctomycetaceae</taxon>
        <taxon>Stratiformator</taxon>
    </lineage>
</organism>
<reference evidence="2 3" key="1">
    <citation type="submission" date="2019-02" db="EMBL/GenBank/DDBJ databases">
        <title>Deep-cultivation of Planctomycetes and their phenomic and genomic characterization uncovers novel biology.</title>
        <authorList>
            <person name="Wiegand S."/>
            <person name="Jogler M."/>
            <person name="Boedeker C."/>
            <person name="Pinto D."/>
            <person name="Vollmers J."/>
            <person name="Rivas-Marin E."/>
            <person name="Kohn T."/>
            <person name="Peeters S.H."/>
            <person name="Heuer A."/>
            <person name="Rast P."/>
            <person name="Oberbeckmann S."/>
            <person name="Bunk B."/>
            <person name="Jeske O."/>
            <person name="Meyerdierks A."/>
            <person name="Storesund J.E."/>
            <person name="Kallscheuer N."/>
            <person name="Luecker S."/>
            <person name="Lage O.M."/>
            <person name="Pohl T."/>
            <person name="Merkel B.J."/>
            <person name="Hornburger P."/>
            <person name="Mueller R.-W."/>
            <person name="Bruemmer F."/>
            <person name="Labrenz M."/>
            <person name="Spormann A.M."/>
            <person name="Op den Camp H."/>
            <person name="Overmann J."/>
            <person name="Amann R."/>
            <person name="Jetten M.S.M."/>
            <person name="Mascher T."/>
            <person name="Medema M.H."/>
            <person name="Devos D.P."/>
            <person name="Kaster A.-K."/>
            <person name="Ovreas L."/>
            <person name="Rohde M."/>
            <person name="Galperin M.Y."/>
            <person name="Jogler C."/>
        </authorList>
    </citation>
    <scope>NUCLEOTIDE SEQUENCE [LARGE SCALE GENOMIC DNA]</scope>
    <source>
        <strain evidence="2 3">Pan189</strain>
    </source>
</reference>
<dbReference type="Proteomes" id="UP000317318">
    <property type="component" value="Chromosome"/>
</dbReference>
<dbReference type="PROSITE" id="PS51257">
    <property type="entry name" value="PROKAR_LIPOPROTEIN"/>
    <property type="match status" value="1"/>
</dbReference>
<gene>
    <name evidence="2" type="ORF">Pan189_24420</name>
</gene>
<dbReference type="EMBL" id="CP036268">
    <property type="protein sequence ID" value="QDT38057.1"/>
    <property type="molecule type" value="Genomic_DNA"/>
</dbReference>
<sequence>MVKRSHQRDAKSFMRITSVVTGLVCATLLTGCGSGTYESRMQQATIPYFKYRNEVDANLSAEWARDTLRFRVPKQFQEVLGGKPKDDERDPRQPEFLDADLPGLVAAWTAQIGIDTPVEPRQPGEEPRAAPLQRPTVQSYVYLLWNRAVKGSQGENFDLVVVNRILGGLGQSRFTSEGLASATNSKLVGVGDFKVEKRISQVGFRTEEIVDGVPMDIIVAFYQQRSDQVAMVYVVPQTANFSESIPKRIDLSIESLRVESMAAPVGVTPAGGEPAAPEGGGGPAF</sequence>
<evidence type="ECO:0000256" key="1">
    <source>
        <dbReference type="SAM" id="MobiDB-lite"/>
    </source>
</evidence>
<protein>
    <recommendedName>
        <fullName evidence="4">Lipoprotein</fullName>
    </recommendedName>
</protein>
<dbReference type="AlphaFoldDB" id="A0A517R2F2"/>
<evidence type="ECO:0000313" key="2">
    <source>
        <dbReference type="EMBL" id="QDT38057.1"/>
    </source>
</evidence>